<dbReference type="EMBL" id="FOYS01000005">
    <property type="protein sequence ID" value="SFR65590.1"/>
    <property type="molecule type" value="Genomic_DNA"/>
</dbReference>
<keyword evidence="2" id="KW-0472">Membrane</keyword>
<organism evidence="4 5">
    <name type="scientific">Halogeometricum limi</name>
    <dbReference type="NCBI Taxonomy" id="555875"/>
    <lineage>
        <taxon>Archaea</taxon>
        <taxon>Methanobacteriati</taxon>
        <taxon>Methanobacteriota</taxon>
        <taxon>Stenosarchaea group</taxon>
        <taxon>Halobacteria</taxon>
        <taxon>Halobacteriales</taxon>
        <taxon>Haloferacaceae</taxon>
        <taxon>Halogeometricum</taxon>
    </lineage>
</organism>
<keyword evidence="2" id="KW-0812">Transmembrane</keyword>
<evidence type="ECO:0000256" key="2">
    <source>
        <dbReference type="SAM" id="Phobius"/>
    </source>
</evidence>
<dbReference type="InterPro" id="IPR001646">
    <property type="entry name" value="5peptide_repeat"/>
</dbReference>
<evidence type="ECO:0000313" key="4">
    <source>
        <dbReference type="EMBL" id="SFR65590.1"/>
    </source>
</evidence>
<dbReference type="Gene3D" id="1.10.287.70">
    <property type="match status" value="1"/>
</dbReference>
<dbReference type="Gene3D" id="2.160.20.80">
    <property type="entry name" value="E3 ubiquitin-protein ligase SopA"/>
    <property type="match status" value="2"/>
</dbReference>
<evidence type="ECO:0000313" key="5">
    <source>
        <dbReference type="Proteomes" id="UP000243250"/>
    </source>
</evidence>
<accession>A0A1I6IGZ4</accession>
<dbReference type="Proteomes" id="UP000243250">
    <property type="component" value="Unassembled WGS sequence"/>
</dbReference>
<evidence type="ECO:0000256" key="1">
    <source>
        <dbReference type="SAM" id="MobiDB-lite"/>
    </source>
</evidence>
<feature type="domain" description="Potassium channel" evidence="3">
    <location>
        <begin position="547"/>
        <end position="598"/>
    </location>
</feature>
<feature type="transmembrane region" description="Helical" evidence="2">
    <location>
        <begin position="544"/>
        <end position="564"/>
    </location>
</feature>
<feature type="transmembrane region" description="Helical" evidence="2">
    <location>
        <begin position="503"/>
        <end position="523"/>
    </location>
</feature>
<evidence type="ECO:0000259" key="3">
    <source>
        <dbReference type="Pfam" id="PF07885"/>
    </source>
</evidence>
<dbReference type="STRING" id="555875.SAMN04488124_3210"/>
<dbReference type="InterPro" id="IPR013099">
    <property type="entry name" value="K_chnl_dom"/>
</dbReference>
<dbReference type="PANTHER" id="PTHR14136">
    <property type="entry name" value="BTB_POZ DOMAIN-CONTAINING PROTEIN KCTD9"/>
    <property type="match status" value="1"/>
</dbReference>
<feature type="transmembrane region" description="Helical" evidence="2">
    <location>
        <begin position="576"/>
        <end position="596"/>
    </location>
</feature>
<proteinExistence type="predicted"/>
<dbReference type="InterPro" id="IPR051082">
    <property type="entry name" value="Pentapeptide-BTB/POZ_domain"/>
</dbReference>
<feature type="compositionally biased region" description="Acidic residues" evidence="1">
    <location>
        <begin position="412"/>
        <end position="425"/>
    </location>
</feature>
<dbReference type="AlphaFoldDB" id="A0A1I6IGZ4"/>
<name>A0A1I6IGZ4_9EURY</name>
<dbReference type="SUPFAM" id="SSF141571">
    <property type="entry name" value="Pentapeptide repeat-like"/>
    <property type="match status" value="1"/>
</dbReference>
<sequence>MTTTESTQTCAYVAKKDEPKNWNGESPSDWMLDEESWSCPHEVFEHEDVEDEEHCVFHTDPEDLPDDVDEAAAFVEAIEDANDGAERKTEFVGAIFGAFELELKTEIHVESDSPIRLDHTVFEENVKADGLVLRHSEVSFSRARFEREVSFLDAEFTGDGDVSFSEVEFTGDGEVSFSGAEFTGDGDVLFSGAEFTGDGDVSFSGAEFTGGGDVSFSGAEFTGDAIVLFNGAEFTCDGEVSFSEVDFTGDGIVLFSRAEFTGDGDVWFDGAEFTGTVSFRDSSLGNSVSFADAQFAECELEISSMADMDLHLADFTNVQLQNVDFSGANLEQAIFSRSNLYNTNFSGAKLNGAVFGDAQINQGTDFGEDVDFRVPYDPEFERATDDSASGTGRLTRVVSRYLPSQPNWPDENVGDDANSDTDEEESRLLKAARTYHTLEKIGRNNSLPELQRIGFIRRQEMHRLRQAEEASTADSLGATLSWWGKWIRSTAARLTLLYGESPWRVIGASLFVILSFGMSYPLGGFRAASGNNTELIRATSFGEWLTMLPDGIYFSMLTFTTLGFGDFQPAGWGKLLATSETALGATLLALLVFVLGRRAAR</sequence>
<dbReference type="OrthoDB" id="199127at2157"/>
<keyword evidence="2" id="KW-1133">Transmembrane helix</keyword>
<dbReference type="Pfam" id="PF07885">
    <property type="entry name" value="Ion_trans_2"/>
    <property type="match status" value="1"/>
</dbReference>
<keyword evidence="5" id="KW-1185">Reference proteome</keyword>
<feature type="region of interest" description="Disordered" evidence="1">
    <location>
        <begin position="401"/>
        <end position="425"/>
    </location>
</feature>
<dbReference type="SUPFAM" id="SSF81324">
    <property type="entry name" value="Voltage-gated potassium channels"/>
    <property type="match status" value="1"/>
</dbReference>
<reference evidence="5" key="1">
    <citation type="submission" date="2016-10" db="EMBL/GenBank/DDBJ databases">
        <authorList>
            <person name="Varghese N."/>
            <person name="Submissions S."/>
        </authorList>
    </citation>
    <scope>NUCLEOTIDE SEQUENCE [LARGE SCALE GENOMIC DNA]</scope>
    <source>
        <strain evidence="5">CGMCC 1.8711</strain>
    </source>
</reference>
<dbReference type="Pfam" id="PF00805">
    <property type="entry name" value="Pentapeptide"/>
    <property type="match status" value="1"/>
</dbReference>
<protein>
    <submittedName>
        <fullName evidence="4">Uncharacterized protein YjbI, contains pentapeptide repeats</fullName>
    </submittedName>
</protein>
<gene>
    <name evidence="4" type="ORF">SAMN04488124_3210</name>
</gene>
<dbReference type="PANTHER" id="PTHR14136:SF17">
    <property type="entry name" value="BTB_POZ DOMAIN-CONTAINING PROTEIN KCTD9"/>
    <property type="match status" value="1"/>
</dbReference>
<dbReference type="RefSeq" id="WP_089882765.1">
    <property type="nucleotide sequence ID" value="NZ_FOYS01000005.1"/>
</dbReference>